<gene>
    <name evidence="1" type="ORF">HO173_004152</name>
</gene>
<dbReference type="Proteomes" id="UP000578531">
    <property type="component" value="Unassembled WGS sequence"/>
</dbReference>
<reference evidence="1 2" key="1">
    <citation type="journal article" date="2020" name="Genomics">
        <title>Complete, high-quality genomes from long-read metagenomic sequencing of two wolf lichen thalli reveals enigmatic genome architecture.</title>
        <authorList>
            <person name="McKenzie S.K."/>
            <person name="Walston R.F."/>
            <person name="Allen J.L."/>
        </authorList>
    </citation>
    <scope>NUCLEOTIDE SEQUENCE [LARGE SCALE GENOMIC DNA]</scope>
    <source>
        <strain evidence="1">WasteWater2</strain>
    </source>
</reference>
<name>A0A8H6G0A4_9LECA</name>
<organism evidence="1 2">
    <name type="scientific">Letharia columbiana</name>
    <dbReference type="NCBI Taxonomy" id="112416"/>
    <lineage>
        <taxon>Eukaryota</taxon>
        <taxon>Fungi</taxon>
        <taxon>Dikarya</taxon>
        <taxon>Ascomycota</taxon>
        <taxon>Pezizomycotina</taxon>
        <taxon>Lecanoromycetes</taxon>
        <taxon>OSLEUM clade</taxon>
        <taxon>Lecanoromycetidae</taxon>
        <taxon>Lecanorales</taxon>
        <taxon>Lecanorineae</taxon>
        <taxon>Parmeliaceae</taxon>
        <taxon>Letharia</taxon>
    </lineage>
</organism>
<evidence type="ECO:0000313" key="2">
    <source>
        <dbReference type="Proteomes" id="UP000578531"/>
    </source>
</evidence>
<evidence type="ECO:0000313" key="1">
    <source>
        <dbReference type="EMBL" id="KAF6237951.1"/>
    </source>
</evidence>
<keyword evidence="2" id="KW-1185">Reference proteome</keyword>
<proteinExistence type="predicted"/>
<accession>A0A8H6G0A4</accession>
<protein>
    <submittedName>
        <fullName evidence="1">Uncharacterized protein</fullName>
    </submittedName>
</protein>
<dbReference type="AlphaFoldDB" id="A0A8H6G0A4"/>
<dbReference type="EMBL" id="JACCJC010000012">
    <property type="protein sequence ID" value="KAF6237951.1"/>
    <property type="molecule type" value="Genomic_DNA"/>
</dbReference>
<dbReference type="RefSeq" id="XP_037167269.1">
    <property type="nucleotide sequence ID" value="XM_037306076.1"/>
</dbReference>
<dbReference type="GeneID" id="59285817"/>
<comment type="caution">
    <text evidence="1">The sequence shown here is derived from an EMBL/GenBank/DDBJ whole genome shotgun (WGS) entry which is preliminary data.</text>
</comment>
<sequence length="232" mass="25721">MPTEVDEDLIEVSGWLFGSEANQQLARQRIGILNDFPHAIRYDAAVGIDPTMITCGVEYLILGDDPSYVYDTFSNTFEDITNEAYTGCLNPNIVLRAPALYATSVSSNTQNVQSLNVIHICKATLDVMVHDPSLMTISAQIEDLEKWLRGGRHSSMDSWRWLDHYLLHEMAHSPLLGTMNSDETGEAYRWDDCVTAKDPANPDSLAIYSTAARFIAESMKIALDGTVLVSQG</sequence>